<dbReference type="InterPro" id="IPR051164">
    <property type="entry name" value="NmrA-like_oxidored"/>
</dbReference>
<dbReference type="SUPFAM" id="SSF51735">
    <property type="entry name" value="NAD(P)-binding Rossmann-fold domains"/>
    <property type="match status" value="1"/>
</dbReference>
<dbReference type="PANTHER" id="PTHR42748">
    <property type="entry name" value="NITROGEN METABOLITE REPRESSION PROTEIN NMRA FAMILY MEMBER"/>
    <property type="match status" value="1"/>
</dbReference>
<dbReference type="GO" id="GO:0016491">
    <property type="term" value="F:oxidoreductase activity"/>
    <property type="evidence" value="ECO:0007669"/>
    <property type="project" value="UniProtKB-KW"/>
</dbReference>
<gene>
    <name evidence="5" type="ORF">QQS21_011433</name>
</gene>
<dbReference type="InterPro" id="IPR036291">
    <property type="entry name" value="NAD(P)-bd_dom_sf"/>
</dbReference>
<keyword evidence="6" id="KW-1185">Reference proteome</keyword>
<feature type="domain" description="NmrA-like" evidence="4">
    <location>
        <begin position="3"/>
        <end position="253"/>
    </location>
</feature>
<name>A0AAJ0FTC5_9HYPO</name>
<proteinExistence type="inferred from homology"/>
<reference evidence="5" key="1">
    <citation type="submission" date="2023-06" db="EMBL/GenBank/DDBJ databases">
        <title>Conoideocrella luteorostrata (Hypocreales: Clavicipitaceae), a potential biocontrol fungus for elongate hemlock scale in United States Christmas tree production areas.</title>
        <authorList>
            <person name="Barrett H."/>
            <person name="Lovett B."/>
            <person name="Macias A.M."/>
            <person name="Stajich J.E."/>
            <person name="Kasson M.T."/>
        </authorList>
    </citation>
    <scope>NUCLEOTIDE SEQUENCE</scope>
    <source>
        <strain evidence="5">ARSEF 14590</strain>
    </source>
</reference>
<accession>A0AAJ0FTC5</accession>
<comment type="similarity">
    <text evidence="1">Belongs to the NmrA-type oxidoreductase family.</text>
</comment>
<evidence type="ECO:0000259" key="4">
    <source>
        <dbReference type="Pfam" id="PF05368"/>
    </source>
</evidence>
<keyword evidence="3" id="KW-0560">Oxidoreductase</keyword>
<dbReference type="GO" id="GO:0005634">
    <property type="term" value="C:nucleus"/>
    <property type="evidence" value="ECO:0007669"/>
    <property type="project" value="TreeGrafter"/>
</dbReference>
<dbReference type="Gene3D" id="3.40.50.720">
    <property type="entry name" value="NAD(P)-binding Rossmann-like Domain"/>
    <property type="match status" value="1"/>
</dbReference>
<dbReference type="AlphaFoldDB" id="A0AAJ0FTC5"/>
<organism evidence="5 6">
    <name type="scientific">Conoideocrella luteorostrata</name>
    <dbReference type="NCBI Taxonomy" id="1105319"/>
    <lineage>
        <taxon>Eukaryota</taxon>
        <taxon>Fungi</taxon>
        <taxon>Dikarya</taxon>
        <taxon>Ascomycota</taxon>
        <taxon>Pezizomycotina</taxon>
        <taxon>Sordariomycetes</taxon>
        <taxon>Hypocreomycetidae</taxon>
        <taxon>Hypocreales</taxon>
        <taxon>Clavicipitaceae</taxon>
        <taxon>Conoideocrella</taxon>
    </lineage>
</organism>
<dbReference type="Proteomes" id="UP001251528">
    <property type="component" value="Unassembled WGS sequence"/>
</dbReference>
<sequence>MSIFICGITGNQGSSIATHLLKHSPPPPVRGLTRNASSPISQNLVSRGITLIEGDYSNTAALETAIAGCTSLFLNLNPCFTDDTLELHTAKTILTIARAAGVKQVLYSSGLSTDSPEKLNSWDPNSLVGKSLLSKKAIEHQVRTFGFDAWTILRPGGFMSNYVLPLVKMYDGLVENGRWNTALQRDSIIPLVDVETIGRFGCAALLDTERFNGKEIGLADEFLTADDVLGKLAAVTGRDLKAVYMTDEEVDAQKGTNPIVAGLMMMRDLAKFVDLEQVREWGFQTSSMDKFIERETTRVVETYKKGD</sequence>
<evidence type="ECO:0000313" key="5">
    <source>
        <dbReference type="EMBL" id="KAK2590879.1"/>
    </source>
</evidence>
<evidence type="ECO:0000313" key="6">
    <source>
        <dbReference type="Proteomes" id="UP001251528"/>
    </source>
</evidence>
<dbReference type="InterPro" id="IPR008030">
    <property type="entry name" value="NmrA-like"/>
</dbReference>
<evidence type="ECO:0000256" key="2">
    <source>
        <dbReference type="ARBA" id="ARBA00022857"/>
    </source>
</evidence>
<dbReference type="Pfam" id="PF05368">
    <property type="entry name" value="NmrA"/>
    <property type="match status" value="1"/>
</dbReference>
<evidence type="ECO:0000256" key="3">
    <source>
        <dbReference type="ARBA" id="ARBA00023002"/>
    </source>
</evidence>
<comment type="caution">
    <text evidence="5">The sequence shown here is derived from an EMBL/GenBank/DDBJ whole genome shotgun (WGS) entry which is preliminary data.</text>
</comment>
<keyword evidence="2" id="KW-0521">NADP</keyword>
<dbReference type="EMBL" id="JASWJB010000387">
    <property type="protein sequence ID" value="KAK2590879.1"/>
    <property type="molecule type" value="Genomic_DNA"/>
</dbReference>
<protein>
    <recommendedName>
        <fullName evidence="4">NmrA-like domain-containing protein</fullName>
    </recommendedName>
</protein>
<evidence type="ECO:0000256" key="1">
    <source>
        <dbReference type="ARBA" id="ARBA00006328"/>
    </source>
</evidence>
<dbReference type="PANTHER" id="PTHR42748:SF30">
    <property type="entry name" value="NMRA-LIKE DOMAIN-CONTAINING PROTEIN"/>
    <property type="match status" value="1"/>
</dbReference>